<comment type="caution">
    <text evidence="1">The sequence shown here is derived from an EMBL/GenBank/DDBJ whole genome shotgun (WGS) entry which is preliminary data.</text>
</comment>
<dbReference type="AlphaFoldDB" id="A0A8S1A1N2"/>
<proteinExistence type="predicted"/>
<dbReference type="OrthoDB" id="8832025at2759"/>
<organism evidence="1 2">
    <name type="scientific">Arctia plantaginis</name>
    <name type="common">Wood tiger moth</name>
    <name type="synonym">Phalaena plantaginis</name>
    <dbReference type="NCBI Taxonomy" id="874455"/>
    <lineage>
        <taxon>Eukaryota</taxon>
        <taxon>Metazoa</taxon>
        <taxon>Ecdysozoa</taxon>
        <taxon>Arthropoda</taxon>
        <taxon>Hexapoda</taxon>
        <taxon>Insecta</taxon>
        <taxon>Pterygota</taxon>
        <taxon>Neoptera</taxon>
        <taxon>Endopterygota</taxon>
        <taxon>Lepidoptera</taxon>
        <taxon>Glossata</taxon>
        <taxon>Ditrysia</taxon>
        <taxon>Noctuoidea</taxon>
        <taxon>Erebidae</taxon>
        <taxon>Arctiinae</taxon>
        <taxon>Arctia</taxon>
    </lineage>
</organism>
<dbReference type="EMBL" id="CADEBD010000308">
    <property type="protein sequence ID" value="CAB3239634.1"/>
    <property type="molecule type" value="Genomic_DNA"/>
</dbReference>
<gene>
    <name evidence="1" type="ORF">APLA_LOCUS8801</name>
</gene>
<evidence type="ECO:0000313" key="2">
    <source>
        <dbReference type="Proteomes" id="UP000494256"/>
    </source>
</evidence>
<dbReference type="Proteomes" id="UP000494256">
    <property type="component" value="Unassembled WGS sequence"/>
</dbReference>
<reference evidence="1 2" key="1">
    <citation type="submission" date="2020-04" db="EMBL/GenBank/DDBJ databases">
        <authorList>
            <person name="Wallbank WR R."/>
            <person name="Pardo Diaz C."/>
            <person name="Kozak K."/>
            <person name="Martin S."/>
            <person name="Jiggins C."/>
            <person name="Moest M."/>
            <person name="Warren A I."/>
            <person name="Byers J.R.P. K."/>
            <person name="Montejo-Kovacevich G."/>
            <person name="Yen C E."/>
        </authorList>
    </citation>
    <scope>NUCLEOTIDE SEQUENCE [LARGE SCALE GENOMIC DNA]</scope>
</reference>
<evidence type="ECO:0000313" key="1">
    <source>
        <dbReference type="EMBL" id="CAB3239634.1"/>
    </source>
</evidence>
<sequence length="131" mass="14188">MARSSGAVSPPPGRIDSGASRGTLAVAAGALPCDQQLPGFTQSLITQQVLDDELQSDHQPVLVVVSEAPKIYWNAFKETLPTTTPTRPIYSAAEVENLADELRDCIRGALESASRPSTHTHRVAYRPWQHI</sequence>
<protein>
    <submittedName>
        <fullName evidence="1">Uncharacterized protein</fullName>
    </submittedName>
</protein>
<name>A0A8S1A1N2_ARCPL</name>
<accession>A0A8S1A1N2</accession>